<dbReference type="CDD" id="cd19145">
    <property type="entry name" value="AKR_AKR13D1"/>
    <property type="match status" value="1"/>
</dbReference>
<dbReference type="PANTHER" id="PTHR43625:SF81">
    <property type="entry name" value="OS01G0618100 PROTEIN"/>
    <property type="match status" value="1"/>
</dbReference>
<name>A0A2N9G7I8_FAGSY</name>
<dbReference type="AlphaFoldDB" id="A0A2N9G7I8"/>
<dbReference type="InterPro" id="IPR041667">
    <property type="entry name" value="Cupin_8"/>
</dbReference>
<dbReference type="SMART" id="SM00558">
    <property type="entry name" value="JmjC"/>
    <property type="match status" value="1"/>
</dbReference>
<protein>
    <recommendedName>
        <fullName evidence="4">JmjC domain-containing protein</fullName>
    </recommendedName>
</protein>
<evidence type="ECO:0000256" key="3">
    <source>
        <dbReference type="ARBA" id="ARBA00023002"/>
    </source>
</evidence>
<dbReference type="InterPro" id="IPR036812">
    <property type="entry name" value="NAD(P)_OxRdtase_dom_sf"/>
</dbReference>
<accession>A0A2N9G7I8</accession>
<dbReference type="GO" id="GO:0005737">
    <property type="term" value="C:cytoplasm"/>
    <property type="evidence" value="ECO:0007669"/>
    <property type="project" value="TreeGrafter"/>
</dbReference>
<evidence type="ECO:0000256" key="2">
    <source>
        <dbReference type="ARBA" id="ARBA00022857"/>
    </source>
</evidence>
<sequence length="892" mass="99807">MSHTETQSPKVKLGNQGLEVSKLGFGCNGLTGAYNDPLSDEEDVYGANTNEIMVGKALRQLPRDKIQLATKFGLLLEVGGLEVCGRPDYVRRCCEASLKRLGVDYIDLYYQHRIDKLVPIEDTMEELKKLVEEGKIKYVGLSEASPDTIWRAHAVHPITALQMEWSLWTPDIEEEIVPLCRELGIGIVAYCPLGRGFFGGKAVIESMPAKGFLATHPRFTGENLEKNKILYERVVKLAAKYGCTTAQLTLSWLLHQGDGVVPIPVYNWCSVQEKSNGIADNCICAALRLDLAFSCFTNFIFYISRAFSANTTGTTKIKHVDDNVGSLKVKLTAEDLKEITDAVAINEVAGSRNSAEMESHSSRSVNTPARNGNVFTGCVKDWKAFSKWNPSNGGLDYFQERAGSCIVEAMLSRSAPVFYGDLRSHERVLFPFSTFIGYCKQRIRNTDCGPGVCSELEGHGLTGPDAEDAEDAPEQIYLAQVPIMNVDNKEKVQLETLREDIEMPEFLERKVLASINLWMNNAQARSSTHYDPHHNLLCIVAGCKQVVLWPPSASPMLYPLPIYGEASNHSSVALENPDFSTYPRAKRAMEYSQKVVLHAGDALFIPEGWFHQVDSDDLTIAINFWWQSNMMSSMAEHMDAYYLRRILRRLADKEMDQVLHKTSSTGMGEMKRNICELHSNGKADHRGDDLDQVCEKTDSKEKEVHQRNLLPELEPIAVQMLHELVSLVHEHVNICDQSQPVQSTLINDSAARVEGEGKKIVTANLFNLEDDPVAKILWTLQPSTLQHVFLAIAYNFPRTLEALILHLLSPVGAEVLTQKFDEMDQQITEDDRNKFYQVFYGAFDDKFIAMEAILNGKESFALQVVYLVCVDVCNIRFCCVGGVGVCFLELDV</sequence>
<dbReference type="InterPro" id="IPR003347">
    <property type="entry name" value="JmjC_dom"/>
</dbReference>
<dbReference type="InterPro" id="IPR050791">
    <property type="entry name" value="Aldo-Keto_reductase"/>
</dbReference>
<reference evidence="5" key="1">
    <citation type="submission" date="2018-02" db="EMBL/GenBank/DDBJ databases">
        <authorList>
            <person name="Cohen D.B."/>
            <person name="Kent A.D."/>
        </authorList>
    </citation>
    <scope>NUCLEOTIDE SEQUENCE</scope>
</reference>
<feature type="domain" description="JmjC" evidence="4">
    <location>
        <begin position="492"/>
        <end position="641"/>
    </location>
</feature>
<dbReference type="EMBL" id="OIVN01001546">
    <property type="protein sequence ID" value="SPC95171.1"/>
    <property type="molecule type" value="Genomic_DNA"/>
</dbReference>
<dbReference type="Gene3D" id="3.20.20.100">
    <property type="entry name" value="NADP-dependent oxidoreductase domain"/>
    <property type="match status" value="1"/>
</dbReference>
<keyword evidence="3" id="KW-0560">Oxidoreductase</keyword>
<evidence type="ECO:0000259" key="4">
    <source>
        <dbReference type="PROSITE" id="PS51184"/>
    </source>
</evidence>
<dbReference type="PROSITE" id="PS51184">
    <property type="entry name" value="JMJC"/>
    <property type="match status" value="1"/>
</dbReference>
<comment type="similarity">
    <text evidence="1">Belongs to the JARID1 histone demethylase family.</text>
</comment>
<proteinExistence type="inferred from homology"/>
<dbReference type="Gene3D" id="2.60.120.650">
    <property type="entry name" value="Cupin"/>
    <property type="match status" value="1"/>
</dbReference>
<evidence type="ECO:0000313" key="5">
    <source>
        <dbReference type="EMBL" id="SPC95171.1"/>
    </source>
</evidence>
<dbReference type="Pfam" id="PF13621">
    <property type="entry name" value="Cupin_8"/>
    <property type="match status" value="1"/>
</dbReference>
<dbReference type="PANTHER" id="PTHR43625">
    <property type="entry name" value="AFLATOXIN B1 ALDEHYDE REDUCTASE"/>
    <property type="match status" value="1"/>
</dbReference>
<organism evidence="5">
    <name type="scientific">Fagus sylvatica</name>
    <name type="common">Beechnut</name>
    <dbReference type="NCBI Taxonomy" id="28930"/>
    <lineage>
        <taxon>Eukaryota</taxon>
        <taxon>Viridiplantae</taxon>
        <taxon>Streptophyta</taxon>
        <taxon>Embryophyta</taxon>
        <taxon>Tracheophyta</taxon>
        <taxon>Spermatophyta</taxon>
        <taxon>Magnoliopsida</taxon>
        <taxon>eudicotyledons</taxon>
        <taxon>Gunneridae</taxon>
        <taxon>Pentapetalae</taxon>
        <taxon>rosids</taxon>
        <taxon>fabids</taxon>
        <taxon>Fagales</taxon>
        <taxon>Fagaceae</taxon>
        <taxon>Fagus</taxon>
    </lineage>
</organism>
<dbReference type="InterPro" id="IPR023210">
    <property type="entry name" value="NADP_OxRdtase_dom"/>
</dbReference>
<gene>
    <name evidence="5" type="ORF">FSB_LOCUS23053</name>
</gene>
<dbReference type="Pfam" id="PF00248">
    <property type="entry name" value="Aldo_ket_red"/>
    <property type="match status" value="1"/>
</dbReference>
<dbReference type="GO" id="GO:0016491">
    <property type="term" value="F:oxidoreductase activity"/>
    <property type="evidence" value="ECO:0007669"/>
    <property type="project" value="UniProtKB-KW"/>
</dbReference>
<keyword evidence="2" id="KW-0521">NADP</keyword>
<dbReference type="SUPFAM" id="SSF51430">
    <property type="entry name" value="NAD(P)-linked oxidoreductase"/>
    <property type="match status" value="1"/>
</dbReference>
<dbReference type="SUPFAM" id="SSF51197">
    <property type="entry name" value="Clavaminate synthase-like"/>
    <property type="match status" value="1"/>
</dbReference>
<evidence type="ECO:0000256" key="1">
    <source>
        <dbReference type="ARBA" id="ARBA00006801"/>
    </source>
</evidence>